<dbReference type="STRING" id="1227455.C449_13192"/>
<dbReference type="Proteomes" id="UP000011669">
    <property type="component" value="Unassembled WGS sequence"/>
</dbReference>
<dbReference type="InParanoid" id="M0MDY8"/>
<evidence type="ECO:0000313" key="1">
    <source>
        <dbReference type="EMBL" id="EMA43518.1"/>
    </source>
</evidence>
<sequence length="65" mass="7196">MITENELDIDGEVIDVDTDRGNSTQMKMMVPCGNGCSRCPHGPYEYQVQRDGGSLNWVYAGRSTP</sequence>
<name>M0MDY8_9EURY</name>
<accession>M0MDY8</accession>
<evidence type="ECO:0000313" key="2">
    <source>
        <dbReference type="Proteomes" id="UP000011669"/>
    </source>
</evidence>
<gene>
    <name evidence="1" type="ORF">C449_13192</name>
</gene>
<comment type="caution">
    <text evidence="1">The sequence shown here is derived from an EMBL/GenBank/DDBJ whole genome shotgun (WGS) entry which is preliminary data.</text>
</comment>
<dbReference type="EMBL" id="AOMD01000029">
    <property type="protein sequence ID" value="EMA43518.1"/>
    <property type="molecule type" value="Genomic_DNA"/>
</dbReference>
<proteinExistence type="predicted"/>
<protein>
    <submittedName>
        <fullName evidence="1">Uncharacterized protein</fullName>
    </submittedName>
</protein>
<organism evidence="1 2">
    <name type="scientific">Halococcus saccharolyticus DSM 5350</name>
    <dbReference type="NCBI Taxonomy" id="1227455"/>
    <lineage>
        <taxon>Archaea</taxon>
        <taxon>Methanobacteriati</taxon>
        <taxon>Methanobacteriota</taxon>
        <taxon>Stenosarchaea group</taxon>
        <taxon>Halobacteria</taxon>
        <taxon>Halobacteriales</taxon>
        <taxon>Halococcaceae</taxon>
        <taxon>Halococcus</taxon>
    </lineage>
</organism>
<keyword evidence="2" id="KW-1185">Reference proteome</keyword>
<reference evidence="1 2" key="1">
    <citation type="journal article" date="2014" name="PLoS Genet.">
        <title>Phylogenetically driven sequencing of extremely halophilic archaea reveals strategies for static and dynamic osmo-response.</title>
        <authorList>
            <person name="Becker E.A."/>
            <person name="Seitzer P.M."/>
            <person name="Tritt A."/>
            <person name="Larsen D."/>
            <person name="Krusor M."/>
            <person name="Yao A.I."/>
            <person name="Wu D."/>
            <person name="Madern D."/>
            <person name="Eisen J.A."/>
            <person name="Darling A.E."/>
            <person name="Facciotti M.T."/>
        </authorList>
    </citation>
    <scope>NUCLEOTIDE SEQUENCE [LARGE SCALE GENOMIC DNA]</scope>
    <source>
        <strain evidence="1 2">DSM 5350</strain>
    </source>
</reference>
<dbReference type="AlphaFoldDB" id="M0MDY8"/>